<name>A0ABM1Y8P6_AEDAL</name>
<dbReference type="RefSeq" id="XP_029711166.1">
    <property type="nucleotide sequence ID" value="XM_029855306.2"/>
</dbReference>
<evidence type="ECO:0000313" key="1">
    <source>
        <dbReference type="EnsemblMetazoa" id="AALFPA23_006826.P8976"/>
    </source>
</evidence>
<accession>A0ABM1Y8P6</accession>
<evidence type="ECO:0000313" key="2">
    <source>
        <dbReference type="Proteomes" id="UP000069940"/>
    </source>
</evidence>
<reference evidence="1" key="2">
    <citation type="submission" date="2025-05" db="UniProtKB">
        <authorList>
            <consortium name="EnsemblMetazoa"/>
        </authorList>
    </citation>
    <scope>IDENTIFICATION</scope>
    <source>
        <strain evidence="1">Foshan</strain>
    </source>
</reference>
<sequence>MDKKPRSQVIAEFWERMDETIGIVPVNVKNVVNVLELAATSWLGDFTDDDVSALEALVCWKGGELWTQGGKDAYYEGGVLEMGEDFRSFEFSNVEKKWLVAVAGAVKRYGHDYFTVVCINQNYEFSHW</sequence>
<organism evidence="1 2">
    <name type="scientific">Aedes albopictus</name>
    <name type="common">Asian tiger mosquito</name>
    <name type="synonym">Stegomyia albopicta</name>
    <dbReference type="NCBI Taxonomy" id="7160"/>
    <lineage>
        <taxon>Eukaryota</taxon>
        <taxon>Metazoa</taxon>
        <taxon>Ecdysozoa</taxon>
        <taxon>Arthropoda</taxon>
        <taxon>Hexapoda</taxon>
        <taxon>Insecta</taxon>
        <taxon>Pterygota</taxon>
        <taxon>Neoptera</taxon>
        <taxon>Endopterygota</taxon>
        <taxon>Diptera</taxon>
        <taxon>Nematocera</taxon>
        <taxon>Culicoidea</taxon>
        <taxon>Culicidae</taxon>
        <taxon>Culicinae</taxon>
        <taxon>Aedini</taxon>
        <taxon>Aedes</taxon>
        <taxon>Stegomyia</taxon>
    </lineage>
</organism>
<protein>
    <submittedName>
        <fullName evidence="1">Uncharacterized protein</fullName>
    </submittedName>
</protein>
<dbReference type="Proteomes" id="UP000069940">
    <property type="component" value="Unassembled WGS sequence"/>
</dbReference>
<dbReference type="GeneID" id="115256564"/>
<dbReference type="EnsemblMetazoa" id="AALFPA23_006826.R8976">
    <property type="protein sequence ID" value="AALFPA23_006826.P8976"/>
    <property type="gene ID" value="AALFPA23_006826"/>
</dbReference>
<keyword evidence="2" id="KW-1185">Reference proteome</keyword>
<reference evidence="2" key="1">
    <citation type="journal article" date="2015" name="Proc. Natl. Acad. Sci. U.S.A.">
        <title>Genome sequence of the Asian Tiger mosquito, Aedes albopictus, reveals insights into its biology, genetics, and evolution.</title>
        <authorList>
            <person name="Chen X.G."/>
            <person name="Jiang X."/>
            <person name="Gu J."/>
            <person name="Xu M."/>
            <person name="Wu Y."/>
            <person name="Deng Y."/>
            <person name="Zhang C."/>
            <person name="Bonizzoni M."/>
            <person name="Dermauw W."/>
            <person name="Vontas J."/>
            <person name="Armbruster P."/>
            <person name="Huang X."/>
            <person name="Yang Y."/>
            <person name="Zhang H."/>
            <person name="He W."/>
            <person name="Peng H."/>
            <person name="Liu Y."/>
            <person name="Wu K."/>
            <person name="Chen J."/>
            <person name="Lirakis M."/>
            <person name="Topalis P."/>
            <person name="Van Leeuwen T."/>
            <person name="Hall A.B."/>
            <person name="Jiang X."/>
            <person name="Thorpe C."/>
            <person name="Mueller R.L."/>
            <person name="Sun C."/>
            <person name="Waterhouse R.M."/>
            <person name="Yan G."/>
            <person name="Tu Z.J."/>
            <person name="Fang X."/>
            <person name="James A.A."/>
        </authorList>
    </citation>
    <scope>NUCLEOTIDE SEQUENCE [LARGE SCALE GENOMIC DNA]</scope>
    <source>
        <strain evidence="2">Foshan</strain>
    </source>
</reference>
<proteinExistence type="predicted"/>